<feature type="transmembrane region" description="Helical" evidence="1">
    <location>
        <begin position="12"/>
        <end position="32"/>
    </location>
</feature>
<proteinExistence type="predicted"/>
<keyword evidence="1" id="KW-1133">Transmembrane helix</keyword>
<sequence length="186" mass="20264">MNASRRQCLRTLLPVLAAPVVVPLTGCASYYYGEGLASLAKTDLLDANYRAADQLLQTVRIDPAQPLIVATLVSVDRVHESSRLGRMFSEQIASRLVQRGLNVVEPKLRETLAMQRDQGELLLSRELREVARSHAAQAVVVGTYAASATMLYVSLKMVVPTGNSVVAACDYALPLDDNVRTLLLAR</sequence>
<accession>A0ABP8L4M4</accession>
<feature type="domain" description="FlgO" evidence="2">
    <location>
        <begin position="49"/>
        <end position="177"/>
    </location>
</feature>
<evidence type="ECO:0000256" key="1">
    <source>
        <dbReference type="SAM" id="Phobius"/>
    </source>
</evidence>
<keyword evidence="4" id="KW-1185">Reference proteome</keyword>
<dbReference type="InterPro" id="IPR041215">
    <property type="entry name" value="FlgO_dom"/>
</dbReference>
<comment type="caution">
    <text evidence="3">The sequence shown here is derived from an EMBL/GenBank/DDBJ whole genome shotgun (WGS) entry which is preliminary data.</text>
</comment>
<dbReference type="RefSeq" id="WP_345062640.1">
    <property type="nucleotide sequence ID" value="NZ_BAABEX010000008.1"/>
</dbReference>
<gene>
    <name evidence="3" type="ORF">GCM10023090_14100</name>
</gene>
<evidence type="ECO:0000259" key="2">
    <source>
        <dbReference type="Pfam" id="PF17680"/>
    </source>
</evidence>
<dbReference type="Proteomes" id="UP001501788">
    <property type="component" value="Unassembled WGS sequence"/>
</dbReference>
<dbReference type="Pfam" id="PF17680">
    <property type="entry name" value="FlgO"/>
    <property type="match status" value="1"/>
</dbReference>
<evidence type="ECO:0000313" key="4">
    <source>
        <dbReference type="Proteomes" id="UP001501788"/>
    </source>
</evidence>
<dbReference type="EMBL" id="BAABEX010000008">
    <property type="protein sequence ID" value="GAA4422702.1"/>
    <property type="molecule type" value="Genomic_DNA"/>
</dbReference>
<reference evidence="4" key="1">
    <citation type="journal article" date="2019" name="Int. J. Syst. Evol. Microbiol.">
        <title>The Global Catalogue of Microorganisms (GCM) 10K type strain sequencing project: providing services to taxonomists for standard genome sequencing and annotation.</title>
        <authorList>
            <consortium name="The Broad Institute Genomics Platform"/>
            <consortium name="The Broad Institute Genome Sequencing Center for Infectious Disease"/>
            <person name="Wu L."/>
            <person name="Ma J."/>
        </authorList>
    </citation>
    <scope>NUCLEOTIDE SEQUENCE [LARGE SCALE GENOMIC DNA]</scope>
    <source>
        <strain evidence="4">JCM 31890</strain>
    </source>
</reference>
<organism evidence="3 4">
    <name type="scientific">Acidovorax lacteus</name>
    <dbReference type="NCBI Taxonomy" id="1924988"/>
    <lineage>
        <taxon>Bacteria</taxon>
        <taxon>Pseudomonadati</taxon>
        <taxon>Pseudomonadota</taxon>
        <taxon>Betaproteobacteria</taxon>
        <taxon>Burkholderiales</taxon>
        <taxon>Comamonadaceae</taxon>
        <taxon>Acidovorax</taxon>
    </lineage>
</organism>
<evidence type="ECO:0000313" key="3">
    <source>
        <dbReference type="EMBL" id="GAA4422702.1"/>
    </source>
</evidence>
<name>A0ABP8L4M4_9BURK</name>
<keyword evidence="1" id="KW-0472">Membrane</keyword>
<keyword evidence="1" id="KW-0812">Transmembrane</keyword>
<protein>
    <recommendedName>
        <fullName evidence="2">FlgO domain-containing protein</fullName>
    </recommendedName>
</protein>